<dbReference type="RefSeq" id="WP_354510069.1">
    <property type="nucleotide sequence ID" value="NZ_JBEPMO010000016.1"/>
</dbReference>
<organism evidence="2 3">
    <name type="scientific">Moheibacter stercoris</name>
    <dbReference type="NCBI Taxonomy" id="1628251"/>
    <lineage>
        <taxon>Bacteria</taxon>
        <taxon>Pseudomonadati</taxon>
        <taxon>Bacteroidota</taxon>
        <taxon>Flavobacteriia</taxon>
        <taxon>Flavobacteriales</taxon>
        <taxon>Weeksellaceae</taxon>
        <taxon>Moheibacter</taxon>
    </lineage>
</organism>
<keyword evidence="3" id="KW-1185">Reference proteome</keyword>
<feature type="signal peptide" evidence="1">
    <location>
        <begin position="1"/>
        <end position="18"/>
    </location>
</feature>
<keyword evidence="1" id="KW-0732">Signal</keyword>
<dbReference type="Gene3D" id="3.10.450.50">
    <property type="match status" value="1"/>
</dbReference>
<evidence type="ECO:0000313" key="3">
    <source>
        <dbReference type="Proteomes" id="UP001549146"/>
    </source>
</evidence>
<evidence type="ECO:0008006" key="4">
    <source>
        <dbReference type="Google" id="ProtNLM"/>
    </source>
</evidence>
<dbReference type="InterPro" id="IPR032710">
    <property type="entry name" value="NTF2-like_dom_sf"/>
</dbReference>
<evidence type="ECO:0000256" key="1">
    <source>
        <dbReference type="SAM" id="SignalP"/>
    </source>
</evidence>
<comment type="caution">
    <text evidence="2">The sequence shown here is derived from an EMBL/GenBank/DDBJ whole genome shotgun (WGS) entry which is preliminary data.</text>
</comment>
<dbReference type="SUPFAM" id="SSF54427">
    <property type="entry name" value="NTF2-like"/>
    <property type="match status" value="1"/>
</dbReference>
<protein>
    <recommendedName>
        <fullName evidence="4">SnoaL-like domain-containing protein</fullName>
    </recommendedName>
</protein>
<sequence length="154" mass="18151">MKIIASLLLMLSFGILQAQSLDETEIQKTIEQMFQDVFSNLDERKIPIYFTEDVQIFENGEIFTLDSIQQFVRNQKAMYQSEENKQHRFNRINDFDLLSTKIKDNQAIIGFYHTATFTMNDTEIAQMKWLESAILVRSKDGWKIEFLHSTILKN</sequence>
<accession>A0ABV2LYP3</accession>
<reference evidence="2 3" key="1">
    <citation type="submission" date="2024-06" db="EMBL/GenBank/DDBJ databases">
        <title>Genomic Encyclopedia of Type Strains, Phase IV (KMG-IV): sequencing the most valuable type-strain genomes for metagenomic binning, comparative biology and taxonomic classification.</title>
        <authorList>
            <person name="Goeker M."/>
        </authorList>
    </citation>
    <scope>NUCLEOTIDE SEQUENCE [LARGE SCALE GENOMIC DNA]</scope>
    <source>
        <strain evidence="2 3">DSM 29388</strain>
    </source>
</reference>
<gene>
    <name evidence="2" type="ORF">ABID46_002238</name>
</gene>
<dbReference type="Proteomes" id="UP001549146">
    <property type="component" value="Unassembled WGS sequence"/>
</dbReference>
<evidence type="ECO:0000313" key="2">
    <source>
        <dbReference type="EMBL" id="MET3732648.1"/>
    </source>
</evidence>
<feature type="chain" id="PRO_5045217372" description="SnoaL-like domain-containing protein" evidence="1">
    <location>
        <begin position="19"/>
        <end position="154"/>
    </location>
</feature>
<proteinExistence type="predicted"/>
<dbReference type="EMBL" id="JBEPMO010000016">
    <property type="protein sequence ID" value="MET3732648.1"/>
    <property type="molecule type" value="Genomic_DNA"/>
</dbReference>
<name>A0ABV2LYP3_9FLAO</name>